<evidence type="ECO:0000313" key="1">
    <source>
        <dbReference type="EMBL" id="KCZ72080.1"/>
    </source>
</evidence>
<name>A0A062V9P9_9EURY</name>
<proteinExistence type="predicted"/>
<organism evidence="1 2">
    <name type="scientific">Candidatus Methanoperedens nitratireducens</name>
    <dbReference type="NCBI Taxonomy" id="1392998"/>
    <lineage>
        <taxon>Archaea</taxon>
        <taxon>Methanobacteriati</taxon>
        <taxon>Methanobacteriota</taxon>
        <taxon>Stenosarchaea group</taxon>
        <taxon>Methanomicrobia</taxon>
        <taxon>Methanosarcinales</taxon>
        <taxon>ANME-2 cluster</taxon>
        <taxon>Candidatus Methanoperedentaceae</taxon>
        <taxon>Candidatus Methanoperedens</taxon>
    </lineage>
</organism>
<keyword evidence="2" id="KW-1185">Reference proteome</keyword>
<accession>A0A062V9P9</accession>
<dbReference type="AlphaFoldDB" id="A0A062V9P9"/>
<dbReference type="EMBL" id="JMIY01000003">
    <property type="protein sequence ID" value="KCZ72080.1"/>
    <property type="molecule type" value="Genomic_DNA"/>
</dbReference>
<sequence length="64" mass="7438">MSISLKEMNRIELINLERLAHILKGLSATELETLELLLDEEACEDIKKSLMELEERKGIPIDEW</sequence>
<comment type="caution">
    <text evidence="1">The sequence shown here is derived from an EMBL/GenBank/DDBJ whole genome shotgun (WGS) entry which is preliminary data.</text>
</comment>
<dbReference type="RefSeq" id="WP_048090100.1">
    <property type="nucleotide sequence ID" value="NZ_JMIY01000003.1"/>
</dbReference>
<dbReference type="Proteomes" id="UP000027153">
    <property type="component" value="Unassembled WGS sequence"/>
</dbReference>
<reference evidence="1 2" key="1">
    <citation type="journal article" date="2013" name="Nature">
        <title>Anaerobic oxidation of methane coupled to nitrate reduction in a novel archaeal lineage.</title>
        <authorList>
            <person name="Haroon M.F."/>
            <person name="Hu S."/>
            <person name="Shi Y."/>
            <person name="Imelfort M."/>
            <person name="Keller J."/>
            <person name="Hugenholtz P."/>
            <person name="Yuan Z."/>
            <person name="Tyson G.W."/>
        </authorList>
    </citation>
    <scope>NUCLEOTIDE SEQUENCE [LARGE SCALE GENOMIC DNA]</scope>
    <source>
        <strain evidence="1 2">ANME-2d</strain>
    </source>
</reference>
<gene>
    <name evidence="1" type="ORF">ANME2D_01482</name>
</gene>
<evidence type="ECO:0000313" key="2">
    <source>
        <dbReference type="Proteomes" id="UP000027153"/>
    </source>
</evidence>
<protein>
    <submittedName>
        <fullName evidence="1">Uncharacterized protein</fullName>
    </submittedName>
</protein>